<dbReference type="Proteomes" id="UP000244338">
    <property type="component" value="Unassembled WGS sequence"/>
</dbReference>
<organism evidence="1 2">
    <name type="scientific">Candidatus Carbonibacillus altaicus</name>
    <dbReference type="NCBI Taxonomy" id="2163959"/>
    <lineage>
        <taxon>Bacteria</taxon>
        <taxon>Bacillati</taxon>
        <taxon>Bacillota</taxon>
        <taxon>Bacilli</taxon>
        <taxon>Bacillales</taxon>
        <taxon>Candidatus Carbonibacillus</taxon>
    </lineage>
</organism>
<name>A0A2R6Y3R8_9BACL</name>
<reference evidence="2" key="1">
    <citation type="journal article" date="2018" name="Sci. Rep.">
        <title>Lignite coal burning seam in the remote Altai Mountains harbors a hydrogen-driven thermophilic microbial community.</title>
        <authorList>
            <person name="Kadnikov V.V."/>
            <person name="Mardanov A.V."/>
            <person name="Ivasenko D.A."/>
            <person name="Antsiferov D.V."/>
            <person name="Beletsky A.V."/>
            <person name="Karnachuk O.V."/>
            <person name="Ravin N.V."/>
        </authorList>
    </citation>
    <scope>NUCLEOTIDE SEQUENCE [LARGE SCALE GENOMIC DNA]</scope>
</reference>
<sequence length="75" mass="8534">MDLSNPSPEHVALLIDRIKTKLKMANTEILQADDFSLDDYAELYDLYTFIDSHSSFSVGEIEGILDELGRLRKKS</sequence>
<evidence type="ECO:0000313" key="2">
    <source>
        <dbReference type="Proteomes" id="UP000244338"/>
    </source>
</evidence>
<proteinExistence type="predicted"/>
<gene>
    <name evidence="1" type="ORF">BSOLF_1849</name>
</gene>
<dbReference type="EMBL" id="PEBX01000009">
    <property type="protein sequence ID" value="PTQ57298.1"/>
    <property type="molecule type" value="Genomic_DNA"/>
</dbReference>
<evidence type="ECO:0000313" key="1">
    <source>
        <dbReference type="EMBL" id="PTQ57298.1"/>
    </source>
</evidence>
<accession>A0A2R6Y3R8</accession>
<protein>
    <submittedName>
        <fullName evidence="1">Uncharacterized protein</fullName>
    </submittedName>
</protein>
<dbReference type="AlphaFoldDB" id="A0A2R6Y3R8"/>
<dbReference type="InterPro" id="IPR009507">
    <property type="entry name" value="UPF0435"/>
</dbReference>
<dbReference type="Pfam" id="PF06569">
    <property type="entry name" value="DUF1128"/>
    <property type="match status" value="1"/>
</dbReference>
<comment type="caution">
    <text evidence="1">The sequence shown here is derived from an EMBL/GenBank/DDBJ whole genome shotgun (WGS) entry which is preliminary data.</text>
</comment>